<sequence>MRDLPHERGSLHANLASKYRPESNNPEPDAFVADINSALMERTFDIPKLQGKTDLQHHRKLNDLG</sequence>
<proteinExistence type="predicted"/>
<accession>A0ABQ1JF71</accession>
<comment type="caution">
    <text evidence="2">The sequence shown here is derived from an EMBL/GenBank/DDBJ whole genome shotgun (WGS) entry which is preliminary data.</text>
</comment>
<evidence type="ECO:0000313" key="2">
    <source>
        <dbReference type="EMBL" id="GGB67413.1"/>
    </source>
</evidence>
<name>A0ABQ1JF71_9PROT</name>
<reference evidence="3" key="1">
    <citation type="journal article" date="2019" name="Int. J. Syst. Evol. Microbiol.">
        <title>The Global Catalogue of Microorganisms (GCM) 10K type strain sequencing project: providing services to taxonomists for standard genome sequencing and annotation.</title>
        <authorList>
            <consortium name="The Broad Institute Genomics Platform"/>
            <consortium name="The Broad Institute Genome Sequencing Center for Infectious Disease"/>
            <person name="Wu L."/>
            <person name="Ma J."/>
        </authorList>
    </citation>
    <scope>NUCLEOTIDE SEQUENCE [LARGE SCALE GENOMIC DNA]</scope>
    <source>
        <strain evidence="3">CGMCC 1.15928</strain>
    </source>
</reference>
<organism evidence="2 3">
    <name type="scientific">Henriciella pelagia</name>
    <dbReference type="NCBI Taxonomy" id="1977912"/>
    <lineage>
        <taxon>Bacteria</taxon>
        <taxon>Pseudomonadati</taxon>
        <taxon>Pseudomonadota</taxon>
        <taxon>Alphaproteobacteria</taxon>
        <taxon>Hyphomonadales</taxon>
        <taxon>Hyphomonadaceae</taxon>
        <taxon>Henriciella</taxon>
    </lineage>
</organism>
<dbReference type="Proteomes" id="UP000628854">
    <property type="component" value="Unassembled WGS sequence"/>
</dbReference>
<feature type="region of interest" description="Disordered" evidence="1">
    <location>
        <begin position="1"/>
        <end position="29"/>
    </location>
</feature>
<protein>
    <submittedName>
        <fullName evidence="2">Uncharacterized protein</fullName>
    </submittedName>
</protein>
<gene>
    <name evidence="2" type="ORF">GCM10011503_15260</name>
</gene>
<evidence type="ECO:0000256" key="1">
    <source>
        <dbReference type="SAM" id="MobiDB-lite"/>
    </source>
</evidence>
<feature type="compositionally biased region" description="Basic and acidic residues" evidence="1">
    <location>
        <begin position="1"/>
        <end position="10"/>
    </location>
</feature>
<dbReference type="EMBL" id="BMKF01000001">
    <property type="protein sequence ID" value="GGB67413.1"/>
    <property type="molecule type" value="Genomic_DNA"/>
</dbReference>
<keyword evidence="3" id="KW-1185">Reference proteome</keyword>
<evidence type="ECO:0000313" key="3">
    <source>
        <dbReference type="Proteomes" id="UP000628854"/>
    </source>
</evidence>